<evidence type="ECO:0000313" key="3">
    <source>
        <dbReference type="Proteomes" id="UP001162162"/>
    </source>
</evidence>
<dbReference type="Gene3D" id="1.10.8.1310">
    <property type="match status" value="1"/>
</dbReference>
<protein>
    <recommendedName>
        <fullName evidence="4">Rab-GAP TBC domain-containing protein</fullName>
    </recommendedName>
</protein>
<name>A0AAV8X4V1_9CUCU</name>
<dbReference type="InterPro" id="IPR045913">
    <property type="entry name" value="TBC20/Gyp8-like"/>
</dbReference>
<keyword evidence="1" id="KW-0343">GTPase activation</keyword>
<evidence type="ECO:0000256" key="1">
    <source>
        <dbReference type="ARBA" id="ARBA00022468"/>
    </source>
</evidence>
<dbReference type="PANTHER" id="PTHR20913:SF7">
    <property type="entry name" value="RE60063P"/>
    <property type="match status" value="1"/>
</dbReference>
<sequence>MISQEEFEDNRSELKFDKTLESEEEKDKRSLIEEALNNEHSTLKTWQNFAISKFGLVADDLRHKIWPLLLEVDPSPVETIPSLEELSSHSEYQQVVLDAFHISNVLLCKISLLYLYYV</sequence>
<dbReference type="AlphaFoldDB" id="A0AAV8X4V1"/>
<dbReference type="GO" id="GO:0006888">
    <property type="term" value="P:endoplasmic reticulum to Golgi vesicle-mediated transport"/>
    <property type="evidence" value="ECO:0007669"/>
    <property type="project" value="TreeGrafter"/>
</dbReference>
<gene>
    <name evidence="2" type="ORF">NQ318_019293</name>
</gene>
<organism evidence="2 3">
    <name type="scientific">Aromia moschata</name>
    <dbReference type="NCBI Taxonomy" id="1265417"/>
    <lineage>
        <taxon>Eukaryota</taxon>
        <taxon>Metazoa</taxon>
        <taxon>Ecdysozoa</taxon>
        <taxon>Arthropoda</taxon>
        <taxon>Hexapoda</taxon>
        <taxon>Insecta</taxon>
        <taxon>Pterygota</taxon>
        <taxon>Neoptera</taxon>
        <taxon>Endopterygota</taxon>
        <taxon>Coleoptera</taxon>
        <taxon>Polyphaga</taxon>
        <taxon>Cucujiformia</taxon>
        <taxon>Chrysomeloidea</taxon>
        <taxon>Cerambycidae</taxon>
        <taxon>Cerambycinae</taxon>
        <taxon>Callichromatini</taxon>
        <taxon>Aromia</taxon>
    </lineage>
</organism>
<proteinExistence type="predicted"/>
<dbReference type="Proteomes" id="UP001162162">
    <property type="component" value="Unassembled WGS sequence"/>
</dbReference>
<comment type="caution">
    <text evidence="2">The sequence shown here is derived from an EMBL/GenBank/DDBJ whole genome shotgun (WGS) entry which is preliminary data.</text>
</comment>
<dbReference type="PANTHER" id="PTHR20913">
    <property type="entry name" value="TBC1 DOMAIN FAMILY MEMBER 20/GTPASE"/>
    <property type="match status" value="1"/>
</dbReference>
<evidence type="ECO:0000313" key="2">
    <source>
        <dbReference type="EMBL" id="KAJ8933648.1"/>
    </source>
</evidence>
<evidence type="ECO:0008006" key="4">
    <source>
        <dbReference type="Google" id="ProtNLM"/>
    </source>
</evidence>
<accession>A0AAV8X4V1</accession>
<dbReference type="GO" id="GO:0005789">
    <property type="term" value="C:endoplasmic reticulum membrane"/>
    <property type="evidence" value="ECO:0007669"/>
    <property type="project" value="TreeGrafter"/>
</dbReference>
<dbReference type="EMBL" id="JAPWTK010001182">
    <property type="protein sequence ID" value="KAJ8933648.1"/>
    <property type="molecule type" value="Genomic_DNA"/>
</dbReference>
<keyword evidence="3" id="KW-1185">Reference proteome</keyword>
<dbReference type="GO" id="GO:0005096">
    <property type="term" value="F:GTPase activator activity"/>
    <property type="evidence" value="ECO:0007669"/>
    <property type="project" value="UniProtKB-KW"/>
</dbReference>
<reference evidence="2" key="1">
    <citation type="journal article" date="2023" name="Insect Mol. Biol.">
        <title>Genome sequencing provides insights into the evolution of gene families encoding plant cell wall-degrading enzymes in longhorned beetles.</title>
        <authorList>
            <person name="Shin N.R."/>
            <person name="Okamura Y."/>
            <person name="Kirsch R."/>
            <person name="Pauchet Y."/>
        </authorList>
    </citation>
    <scope>NUCLEOTIDE SEQUENCE</scope>
    <source>
        <strain evidence="2">AMC_N1</strain>
    </source>
</reference>